<evidence type="ECO:0000259" key="2">
    <source>
        <dbReference type="PROSITE" id="PS50914"/>
    </source>
</evidence>
<name>A0ABQ5LJZ0_9GAMM</name>
<organism evidence="3 4">
    <name type="scientific">Pragia fontium</name>
    <dbReference type="NCBI Taxonomy" id="82985"/>
    <lineage>
        <taxon>Bacteria</taxon>
        <taxon>Pseudomonadati</taxon>
        <taxon>Pseudomonadota</taxon>
        <taxon>Gammaproteobacteria</taxon>
        <taxon>Enterobacterales</taxon>
        <taxon>Budviciaceae</taxon>
        <taxon>Pragia</taxon>
    </lineage>
</organism>
<feature type="chain" id="PRO_5045710901" evidence="1">
    <location>
        <begin position="27"/>
        <end position="215"/>
    </location>
</feature>
<keyword evidence="1" id="KW-0732">Signal</keyword>
<proteinExistence type="predicted"/>
<dbReference type="EMBL" id="BRLJ01000003">
    <property type="protein sequence ID" value="GKX62858.1"/>
    <property type="molecule type" value="Genomic_DNA"/>
</dbReference>
<sequence>MKNISFTRCCIAAIFSTAVMGSSAFAQETIATKAENVAEKVGTSIDKSVDKVGESIDHSMKKIDGFMDDSTITAKVKSALLDQKSIQSTDISVKTTAGAVTLSGFVSSDAQSTQAGEIAKQVAGVKSVSNKLQVQTDKRHSVENYVNDSVITSEIKTKFLADKIVPARKIKVDTSQGVVQLTGTVDKVTQIAQAESIAQQVKGVKSVKNDLVIKQ</sequence>
<dbReference type="NCBIfam" id="NF007858">
    <property type="entry name" value="PRK10568.1"/>
    <property type="match status" value="1"/>
</dbReference>
<dbReference type="PANTHER" id="PTHR34606:SF11">
    <property type="entry name" value="OSMOTICALLY-INDUCIBLE PROTEIN Y"/>
    <property type="match status" value="1"/>
</dbReference>
<feature type="domain" description="BON" evidence="2">
    <location>
        <begin position="68"/>
        <end position="136"/>
    </location>
</feature>
<feature type="domain" description="BON" evidence="2">
    <location>
        <begin position="147"/>
        <end position="215"/>
    </location>
</feature>
<dbReference type="PANTHER" id="PTHR34606">
    <property type="entry name" value="BON DOMAIN-CONTAINING PROTEIN"/>
    <property type="match status" value="1"/>
</dbReference>
<dbReference type="Proteomes" id="UP001059610">
    <property type="component" value="Unassembled WGS sequence"/>
</dbReference>
<dbReference type="InterPro" id="IPR014004">
    <property type="entry name" value="Transpt-assoc_nodulatn_dom_bac"/>
</dbReference>
<dbReference type="PROSITE" id="PS50914">
    <property type="entry name" value="BON"/>
    <property type="match status" value="2"/>
</dbReference>
<accession>A0ABQ5LJZ0</accession>
<dbReference type="RefSeq" id="WP_114986245.1">
    <property type="nucleotide sequence ID" value="NZ_BRLJ01000003.1"/>
</dbReference>
<gene>
    <name evidence="3" type="primary">b4376</name>
    <name evidence="3" type="ORF">SOASR032_14270</name>
</gene>
<dbReference type="SMART" id="SM00749">
    <property type="entry name" value="BON"/>
    <property type="match status" value="2"/>
</dbReference>
<dbReference type="InterPro" id="IPR051686">
    <property type="entry name" value="Lipoprotein_DolP"/>
</dbReference>
<feature type="signal peptide" evidence="1">
    <location>
        <begin position="1"/>
        <end position="26"/>
    </location>
</feature>
<evidence type="ECO:0000313" key="4">
    <source>
        <dbReference type="Proteomes" id="UP001059610"/>
    </source>
</evidence>
<dbReference type="Gene3D" id="3.30.1340.30">
    <property type="match status" value="2"/>
</dbReference>
<evidence type="ECO:0000256" key="1">
    <source>
        <dbReference type="SAM" id="SignalP"/>
    </source>
</evidence>
<comment type="caution">
    <text evidence="3">The sequence shown here is derived from an EMBL/GenBank/DDBJ whole genome shotgun (WGS) entry which is preliminary data.</text>
</comment>
<reference evidence="3" key="1">
    <citation type="submission" date="2022-06" db="EMBL/GenBank/DDBJ databases">
        <title>Draft genome sequences of Pragia fontium str. JCM24417.</title>
        <authorList>
            <person name="Wakabayashi Y."/>
            <person name="Kojima K."/>
        </authorList>
    </citation>
    <scope>NUCLEOTIDE SEQUENCE</scope>
    <source>
        <strain evidence="3">JCM 24417</strain>
    </source>
</reference>
<protein>
    <submittedName>
        <fullName evidence="3">Molecular chaperone OsmY</fullName>
    </submittedName>
</protein>
<dbReference type="Pfam" id="PF04972">
    <property type="entry name" value="BON"/>
    <property type="match status" value="2"/>
</dbReference>
<evidence type="ECO:0000313" key="3">
    <source>
        <dbReference type="EMBL" id="GKX62858.1"/>
    </source>
</evidence>
<dbReference type="InterPro" id="IPR007055">
    <property type="entry name" value="BON_dom"/>
</dbReference>
<keyword evidence="4" id="KW-1185">Reference proteome</keyword>